<dbReference type="InterPro" id="IPR001610">
    <property type="entry name" value="PAC"/>
</dbReference>
<dbReference type="CDD" id="cd00130">
    <property type="entry name" value="PAS"/>
    <property type="match status" value="3"/>
</dbReference>
<dbReference type="Proteomes" id="UP000624709">
    <property type="component" value="Unassembled WGS sequence"/>
</dbReference>
<dbReference type="SMART" id="SM00387">
    <property type="entry name" value="HATPase_c"/>
    <property type="match status" value="1"/>
</dbReference>
<dbReference type="EC" id="2.7.13.3" evidence="3"/>
<organism evidence="11 12">
    <name type="scientific">Actinoplanes palleronii</name>
    <dbReference type="NCBI Taxonomy" id="113570"/>
    <lineage>
        <taxon>Bacteria</taxon>
        <taxon>Bacillati</taxon>
        <taxon>Actinomycetota</taxon>
        <taxon>Actinomycetes</taxon>
        <taxon>Micromonosporales</taxon>
        <taxon>Micromonosporaceae</taxon>
        <taxon>Actinoplanes</taxon>
    </lineage>
</organism>
<dbReference type="Gene3D" id="3.30.565.10">
    <property type="entry name" value="Histidine kinase-like ATPase, C-terminal domain"/>
    <property type="match status" value="1"/>
</dbReference>
<dbReference type="NCBIfam" id="TIGR00229">
    <property type="entry name" value="sensory_box"/>
    <property type="match status" value="3"/>
</dbReference>
<dbReference type="PRINTS" id="PR00344">
    <property type="entry name" value="BCTRLSENSOR"/>
</dbReference>
<keyword evidence="12" id="KW-1185">Reference proteome</keyword>
<comment type="subcellular location">
    <subcellularLocation>
        <location evidence="2">Cell membrane</location>
    </subcellularLocation>
</comment>
<evidence type="ECO:0000313" key="12">
    <source>
        <dbReference type="Proteomes" id="UP000624709"/>
    </source>
</evidence>
<dbReference type="SUPFAM" id="SSF55781">
    <property type="entry name" value="GAF domain-like"/>
    <property type="match status" value="2"/>
</dbReference>
<dbReference type="SUPFAM" id="SSF55874">
    <property type="entry name" value="ATPase domain of HSP90 chaperone/DNA topoisomerase II/histidine kinase"/>
    <property type="match status" value="1"/>
</dbReference>
<dbReference type="PANTHER" id="PTHR43304">
    <property type="entry name" value="PHYTOCHROME-LIKE PROTEIN CPH1"/>
    <property type="match status" value="1"/>
</dbReference>
<accession>A0ABQ4BPX6</accession>
<dbReference type="InterPro" id="IPR036890">
    <property type="entry name" value="HATPase_C_sf"/>
</dbReference>
<evidence type="ECO:0000256" key="7">
    <source>
        <dbReference type="ARBA" id="ARBA00023012"/>
    </source>
</evidence>
<evidence type="ECO:0000313" key="11">
    <source>
        <dbReference type="EMBL" id="GIE72280.1"/>
    </source>
</evidence>
<dbReference type="InterPro" id="IPR013767">
    <property type="entry name" value="PAS_fold"/>
</dbReference>
<dbReference type="SMART" id="SM00388">
    <property type="entry name" value="HisKA"/>
    <property type="match status" value="1"/>
</dbReference>
<feature type="domain" description="Histidine kinase" evidence="8">
    <location>
        <begin position="875"/>
        <end position="1077"/>
    </location>
</feature>
<comment type="caution">
    <text evidence="11">The sequence shown here is derived from an EMBL/GenBank/DDBJ whole genome shotgun (WGS) entry which is preliminary data.</text>
</comment>
<reference evidence="11 12" key="1">
    <citation type="submission" date="2021-01" db="EMBL/GenBank/DDBJ databases">
        <title>Whole genome shotgun sequence of Actinoplanes palleronii NBRC 14916.</title>
        <authorList>
            <person name="Komaki H."/>
            <person name="Tamura T."/>
        </authorList>
    </citation>
    <scope>NUCLEOTIDE SEQUENCE [LARGE SCALE GENOMIC DNA]</scope>
    <source>
        <strain evidence="11 12">NBRC 14916</strain>
    </source>
</reference>
<dbReference type="Pfam" id="PF02518">
    <property type="entry name" value="HATPase_c"/>
    <property type="match status" value="1"/>
</dbReference>
<dbReference type="Pfam" id="PF01590">
    <property type="entry name" value="GAF"/>
    <property type="match status" value="1"/>
</dbReference>
<dbReference type="PROSITE" id="PS50113">
    <property type="entry name" value="PAC"/>
    <property type="match status" value="2"/>
</dbReference>
<evidence type="ECO:0000256" key="2">
    <source>
        <dbReference type="ARBA" id="ARBA00004236"/>
    </source>
</evidence>
<dbReference type="Gene3D" id="1.10.287.130">
    <property type="match status" value="1"/>
</dbReference>
<name>A0ABQ4BPX6_9ACTN</name>
<evidence type="ECO:0000259" key="10">
    <source>
        <dbReference type="PROSITE" id="PS50113"/>
    </source>
</evidence>
<dbReference type="SUPFAM" id="SSF55785">
    <property type="entry name" value="PYP-like sensor domain (PAS domain)"/>
    <property type="match status" value="4"/>
</dbReference>
<feature type="domain" description="PAC" evidence="10">
    <location>
        <begin position="665"/>
        <end position="717"/>
    </location>
</feature>
<keyword evidence="7" id="KW-0902">Two-component regulatory system</keyword>
<dbReference type="Pfam" id="PF00989">
    <property type="entry name" value="PAS"/>
    <property type="match status" value="1"/>
</dbReference>
<protein>
    <recommendedName>
        <fullName evidence="3">histidine kinase</fullName>
        <ecNumber evidence="3">2.7.13.3</ecNumber>
    </recommendedName>
</protein>
<dbReference type="InterPro" id="IPR013656">
    <property type="entry name" value="PAS_4"/>
</dbReference>
<keyword evidence="5" id="KW-0808">Transferase</keyword>
<keyword evidence="4" id="KW-0597">Phosphoprotein</keyword>
<dbReference type="InterPro" id="IPR029016">
    <property type="entry name" value="GAF-like_dom_sf"/>
</dbReference>
<evidence type="ECO:0000256" key="4">
    <source>
        <dbReference type="ARBA" id="ARBA00022553"/>
    </source>
</evidence>
<dbReference type="SMART" id="SM00086">
    <property type="entry name" value="PAC"/>
    <property type="match status" value="3"/>
</dbReference>
<dbReference type="Gene3D" id="3.30.450.40">
    <property type="match status" value="2"/>
</dbReference>
<dbReference type="InterPro" id="IPR052162">
    <property type="entry name" value="Sensor_kinase/Photoreceptor"/>
</dbReference>
<gene>
    <name evidence="11" type="ORF">Apa02nite_083880</name>
</gene>
<dbReference type="InterPro" id="IPR003594">
    <property type="entry name" value="HATPase_dom"/>
</dbReference>
<dbReference type="CDD" id="cd00075">
    <property type="entry name" value="HATPase"/>
    <property type="match status" value="1"/>
</dbReference>
<dbReference type="EMBL" id="BOMS01000140">
    <property type="protein sequence ID" value="GIE72280.1"/>
    <property type="molecule type" value="Genomic_DNA"/>
</dbReference>
<dbReference type="InterPro" id="IPR036097">
    <property type="entry name" value="HisK_dim/P_sf"/>
</dbReference>
<feature type="domain" description="PAC" evidence="10">
    <location>
        <begin position="791"/>
        <end position="843"/>
    </location>
</feature>
<dbReference type="Pfam" id="PF13185">
    <property type="entry name" value="GAF_2"/>
    <property type="match status" value="1"/>
</dbReference>
<dbReference type="PROSITE" id="PS50109">
    <property type="entry name" value="HIS_KIN"/>
    <property type="match status" value="1"/>
</dbReference>
<proteinExistence type="predicted"/>
<evidence type="ECO:0000259" key="9">
    <source>
        <dbReference type="PROSITE" id="PS50112"/>
    </source>
</evidence>
<evidence type="ECO:0000256" key="5">
    <source>
        <dbReference type="ARBA" id="ARBA00022679"/>
    </source>
</evidence>
<comment type="catalytic activity">
    <reaction evidence="1">
        <text>ATP + protein L-histidine = ADP + protein N-phospho-L-histidine.</text>
        <dbReference type="EC" id="2.7.13.3"/>
    </reaction>
</comment>
<dbReference type="InterPro" id="IPR004358">
    <property type="entry name" value="Sig_transdc_His_kin-like_C"/>
</dbReference>
<dbReference type="InterPro" id="IPR035965">
    <property type="entry name" value="PAS-like_dom_sf"/>
</dbReference>
<dbReference type="InterPro" id="IPR000700">
    <property type="entry name" value="PAS-assoc_C"/>
</dbReference>
<dbReference type="PROSITE" id="PS50112">
    <property type="entry name" value="PAS"/>
    <property type="match status" value="1"/>
</dbReference>
<evidence type="ECO:0000256" key="6">
    <source>
        <dbReference type="ARBA" id="ARBA00022777"/>
    </source>
</evidence>
<sequence length="1077" mass="114753">MKALTVHPGPIRGAVADPARLAAVAATGLGQTPASPVLDRLTDVAARLVGGPIALVTLVEADQEHLVSHSGPLPPVPRRIPLSHSYCRYVVESATPLVVADAREHPLLRDNPAIADQRTIAYLGMPVGSPGGLVLGALSVIDSEAHCWSDADVAVMEGLAAAATAEMTARIAVHDAARTEERCRRILDSALDAFLATDAAGRITDGSRAAEQMFGWSADEACEQPLIDLIIAPQHRQDPLFDPAGWVAGARRIESRAVHRGGRQFPIELSLTTPEQPAGMSCQAFVRDITTVRRGTDLRRLEYAVAGALAAAKSAREASAAVVARVGEGTMWPYVEYWHLDTDGRGLVRLADWSRDERITAPMRAADFSHGYGIVSQVWESGSAHWVADLQGSGTPQATVAAAAGLRSAVAVPVRNGLDVVGVLAVFDRRFSETDPELLAALGTVATHIGQYVHRRRAEDLELQLSRARRGFDRIVANLSDYLWTVRITPEQAVDLVYASPNDTDLFGGPAPAEGDLAGVLAAMVHPEDRHAFATFRGTLQAEHPAQTTCRLIGADGVTRWAWIRGVPRRENGVRFIDGACSDVTERHHDHARLRQQAELLDLAPLAVIVRDLDDRVTHWNRGAQSTYGWAGDAALGCLSRRLLDARFPVLSTIVDAALAGTGEWHGEVEHQRSDGARITVLSHQALQYDDAGRAVAVLEVNVDVTARKNAERLLAASERRLRAQFSLATVGQATIALDGTFLQVNPALADMLGQPVEALAARRLDEVTHADDRPGNHRAAAALFTRDQPVQRSLRLLHAGGRTVDAELGMSLLRDDDGHPAGFIAAVQDVTARLAAERERDTAAAQLAERNAALQLSNTQLATANELNLDLMGMLSHEIGTPLNTIIGYVELLLGDAGELNPAHRKATTAIARAAHRLELLRAEIITLCTIEAGRLDADPQPVDLTAALAGLAPAVTLDCPAGLTVLAHPAHLHQIVTNFCANATRHGGGVSALTVVSHDGVAVVAVHDTGPGVPEPMRPHLFERHTGATGADPTMSSHGLGLYIAKALAEANNGAVGHRPNHPTGSVFTLTLPLA</sequence>
<dbReference type="SMART" id="SM00091">
    <property type="entry name" value="PAS"/>
    <property type="match status" value="3"/>
</dbReference>
<dbReference type="PANTHER" id="PTHR43304:SF1">
    <property type="entry name" value="PAC DOMAIN-CONTAINING PROTEIN"/>
    <property type="match status" value="1"/>
</dbReference>
<dbReference type="InterPro" id="IPR003018">
    <property type="entry name" value="GAF"/>
</dbReference>
<evidence type="ECO:0000256" key="3">
    <source>
        <dbReference type="ARBA" id="ARBA00012438"/>
    </source>
</evidence>
<feature type="domain" description="PAS" evidence="9">
    <location>
        <begin position="179"/>
        <end position="237"/>
    </location>
</feature>
<evidence type="ECO:0000256" key="1">
    <source>
        <dbReference type="ARBA" id="ARBA00000085"/>
    </source>
</evidence>
<keyword evidence="6" id="KW-0418">Kinase</keyword>
<dbReference type="InterPro" id="IPR003661">
    <property type="entry name" value="HisK_dim/P_dom"/>
</dbReference>
<dbReference type="Pfam" id="PF00512">
    <property type="entry name" value="HisKA"/>
    <property type="match status" value="1"/>
</dbReference>
<dbReference type="Pfam" id="PF08448">
    <property type="entry name" value="PAS_4"/>
    <property type="match status" value="2"/>
</dbReference>
<dbReference type="Gene3D" id="3.30.450.20">
    <property type="entry name" value="PAS domain"/>
    <property type="match status" value="4"/>
</dbReference>
<dbReference type="InterPro" id="IPR005467">
    <property type="entry name" value="His_kinase_dom"/>
</dbReference>
<dbReference type="CDD" id="cd00082">
    <property type="entry name" value="HisKA"/>
    <property type="match status" value="1"/>
</dbReference>
<evidence type="ECO:0000259" key="8">
    <source>
        <dbReference type="PROSITE" id="PS50109"/>
    </source>
</evidence>
<dbReference type="SMART" id="SM00065">
    <property type="entry name" value="GAF"/>
    <property type="match status" value="2"/>
</dbReference>
<dbReference type="SUPFAM" id="SSF47384">
    <property type="entry name" value="Homodimeric domain of signal transducing histidine kinase"/>
    <property type="match status" value="1"/>
</dbReference>
<dbReference type="RefSeq" id="WP_203830015.1">
    <property type="nucleotide sequence ID" value="NZ_BAAATY010000049.1"/>
</dbReference>
<dbReference type="InterPro" id="IPR000014">
    <property type="entry name" value="PAS"/>
</dbReference>